<gene>
    <name evidence="1" type="ORF">S01H4_21184</name>
</gene>
<proteinExistence type="predicted"/>
<sequence length="337" mass="39078">KPNWSTPRIYIKGQYTEIPQLRGKRLDPFFSDVITNFFSVGPVTMGPVFGTIKMMQFYNPLFMPMYDVWQTAAIGTFLNPIKGIEETVKGIRDSITKNDNYWSAYENGLFSKPYVIPYNKFEYKFTEAMKGNKVGSFIEKAVLPINWLPMLYTGSWNTAWKLDETVRMISFNYLKDKGLTDRKAAQLAALFHSDYASVPPATRRTLNKLLFTPTFKITMSKLYAEMLKGTVKTMTKGKNATQREKILARGALVALGIMMGIKLYFESQGYEEIERFRKYTKTIETDEGMKENVITLSHPFNIPWRYYYRVKNAWHPQNLNVAEKLVEAAKWDLHPIF</sequence>
<feature type="non-terminal residue" evidence="1">
    <location>
        <position position="1"/>
    </location>
</feature>
<reference evidence="1" key="1">
    <citation type="journal article" date="2014" name="Front. Microbiol.">
        <title>High frequency of phylogenetically diverse reductive dehalogenase-homologous genes in deep subseafloor sedimentary metagenomes.</title>
        <authorList>
            <person name="Kawai M."/>
            <person name="Futagami T."/>
            <person name="Toyoda A."/>
            <person name="Takaki Y."/>
            <person name="Nishi S."/>
            <person name="Hori S."/>
            <person name="Arai W."/>
            <person name="Tsubouchi T."/>
            <person name="Morono Y."/>
            <person name="Uchiyama I."/>
            <person name="Ito T."/>
            <person name="Fujiyama A."/>
            <person name="Inagaki F."/>
            <person name="Takami H."/>
        </authorList>
    </citation>
    <scope>NUCLEOTIDE SEQUENCE</scope>
    <source>
        <strain evidence="1">Expedition CK06-06</strain>
    </source>
</reference>
<evidence type="ECO:0008006" key="2">
    <source>
        <dbReference type="Google" id="ProtNLM"/>
    </source>
</evidence>
<comment type="caution">
    <text evidence="1">The sequence shown here is derived from an EMBL/GenBank/DDBJ whole genome shotgun (WGS) entry which is preliminary data.</text>
</comment>
<dbReference type="EMBL" id="BART01009578">
    <property type="protein sequence ID" value="GAG78235.1"/>
    <property type="molecule type" value="Genomic_DNA"/>
</dbReference>
<protein>
    <recommendedName>
        <fullName evidence="2">Large polyvalent protein associated domain-containing protein</fullName>
    </recommendedName>
</protein>
<evidence type="ECO:0000313" key="1">
    <source>
        <dbReference type="EMBL" id="GAG78235.1"/>
    </source>
</evidence>
<name>X1A7Q7_9ZZZZ</name>
<accession>X1A7Q7</accession>
<organism evidence="1">
    <name type="scientific">marine sediment metagenome</name>
    <dbReference type="NCBI Taxonomy" id="412755"/>
    <lineage>
        <taxon>unclassified sequences</taxon>
        <taxon>metagenomes</taxon>
        <taxon>ecological metagenomes</taxon>
    </lineage>
</organism>
<dbReference type="AlphaFoldDB" id="X1A7Q7"/>